<organism evidence="1 2">
    <name type="scientific">Diacronema lutheri</name>
    <name type="common">Unicellular marine alga</name>
    <name type="synonym">Monochrysis lutheri</name>
    <dbReference type="NCBI Taxonomy" id="2081491"/>
    <lineage>
        <taxon>Eukaryota</taxon>
        <taxon>Haptista</taxon>
        <taxon>Haptophyta</taxon>
        <taxon>Pavlovophyceae</taxon>
        <taxon>Pavlovales</taxon>
        <taxon>Pavlovaceae</taxon>
        <taxon>Diacronema</taxon>
    </lineage>
</organism>
<gene>
    <name evidence="1" type="ORF">KFE25_002488</name>
</gene>
<accession>A0A8J6C5B5</accession>
<sequence>MEAVQLIEYLQGVAASLEAETGAPDPEIRGKIAQLQAVLAQRDTTLRAEASKLHAHEETARDDDDVDADAAIRQASHRMAAVESVLAQVEGDLAADVDAKRFLAQSADLWMPAIGASLHDDASNGSALLEGDGAEDMQQ</sequence>
<dbReference type="Proteomes" id="UP000751190">
    <property type="component" value="Unassembled WGS sequence"/>
</dbReference>
<reference evidence="1" key="1">
    <citation type="submission" date="2021-05" db="EMBL/GenBank/DDBJ databases">
        <title>The genome of the haptophyte Pavlova lutheri (Diacronema luteri, Pavlovales) - a model for lipid biosynthesis in eukaryotic algae.</title>
        <authorList>
            <person name="Hulatt C.J."/>
            <person name="Posewitz M.C."/>
        </authorList>
    </citation>
    <scope>NUCLEOTIDE SEQUENCE</scope>
    <source>
        <strain evidence="1">NIVA-4/92</strain>
    </source>
</reference>
<comment type="caution">
    <text evidence="1">The sequence shown here is derived from an EMBL/GenBank/DDBJ whole genome shotgun (WGS) entry which is preliminary data.</text>
</comment>
<dbReference type="AlphaFoldDB" id="A0A8J6C5B5"/>
<keyword evidence="2" id="KW-1185">Reference proteome</keyword>
<evidence type="ECO:0000313" key="1">
    <source>
        <dbReference type="EMBL" id="KAG8459081.1"/>
    </source>
</evidence>
<evidence type="ECO:0000313" key="2">
    <source>
        <dbReference type="Proteomes" id="UP000751190"/>
    </source>
</evidence>
<protein>
    <submittedName>
        <fullName evidence="1">Uncharacterized protein</fullName>
    </submittedName>
</protein>
<dbReference type="OrthoDB" id="10464781at2759"/>
<dbReference type="EMBL" id="JAGTXO010000044">
    <property type="protein sequence ID" value="KAG8459081.1"/>
    <property type="molecule type" value="Genomic_DNA"/>
</dbReference>
<proteinExistence type="predicted"/>
<name>A0A8J6C5B5_DIALT</name>